<dbReference type="PROSITE" id="PS50017">
    <property type="entry name" value="DEATH_DOMAIN"/>
    <property type="match status" value="1"/>
</dbReference>
<dbReference type="CDD" id="cd08317">
    <property type="entry name" value="Death_ank"/>
    <property type="match status" value="1"/>
</dbReference>
<dbReference type="Proteomes" id="UP000424527">
    <property type="component" value="Unassembled WGS sequence"/>
</dbReference>
<feature type="compositionally biased region" description="Basic and acidic residues" evidence="3">
    <location>
        <begin position="1692"/>
        <end position="1706"/>
    </location>
</feature>
<feature type="compositionally biased region" description="Polar residues" evidence="3">
    <location>
        <begin position="1425"/>
        <end position="1448"/>
    </location>
</feature>
<feature type="compositionally biased region" description="Acidic residues" evidence="3">
    <location>
        <begin position="1336"/>
        <end position="1351"/>
    </location>
</feature>
<dbReference type="GO" id="GO:0007165">
    <property type="term" value="P:signal transduction"/>
    <property type="evidence" value="ECO:0007669"/>
    <property type="project" value="InterPro"/>
</dbReference>
<feature type="compositionally biased region" description="Polar residues" evidence="3">
    <location>
        <begin position="54"/>
        <end position="66"/>
    </location>
</feature>
<proteinExistence type="predicted"/>
<evidence type="ECO:0000313" key="6">
    <source>
        <dbReference type="Proteomes" id="UP000424527"/>
    </source>
</evidence>
<feature type="compositionally biased region" description="Polar residues" evidence="3">
    <location>
        <begin position="1465"/>
        <end position="1484"/>
    </location>
</feature>
<dbReference type="Pfam" id="PF00531">
    <property type="entry name" value="Death"/>
    <property type="match status" value="1"/>
</dbReference>
<feature type="compositionally biased region" description="Basic and acidic residues" evidence="3">
    <location>
        <begin position="1395"/>
        <end position="1424"/>
    </location>
</feature>
<evidence type="ECO:0000256" key="3">
    <source>
        <dbReference type="SAM" id="MobiDB-lite"/>
    </source>
</evidence>
<feature type="region of interest" description="Disordered" evidence="3">
    <location>
        <begin position="1079"/>
        <end position="1109"/>
    </location>
</feature>
<comment type="caution">
    <text evidence="5">The sequence shown here is derived from an EMBL/GenBank/DDBJ whole genome shotgun (WGS) entry which is preliminary data.</text>
</comment>
<dbReference type="SMART" id="SM00005">
    <property type="entry name" value="DEATH"/>
    <property type="match status" value="1"/>
</dbReference>
<evidence type="ECO:0000313" key="5">
    <source>
        <dbReference type="EMBL" id="KAE8300110.1"/>
    </source>
</evidence>
<dbReference type="SUPFAM" id="SSF47986">
    <property type="entry name" value="DEATH domain"/>
    <property type="match status" value="1"/>
</dbReference>
<dbReference type="Gene3D" id="1.10.533.10">
    <property type="entry name" value="Death Domain, Fas"/>
    <property type="match status" value="1"/>
</dbReference>
<reference evidence="5 6" key="1">
    <citation type="submission" date="2019-07" db="EMBL/GenBank/DDBJ databases">
        <title>Chromosome genome assembly for large yellow croaker.</title>
        <authorList>
            <person name="Xiao S."/>
        </authorList>
    </citation>
    <scope>NUCLEOTIDE SEQUENCE [LARGE SCALE GENOMIC DNA]</scope>
    <source>
        <strain evidence="5">JMULYC20181020</strain>
        <tissue evidence="5">Muscle</tissue>
    </source>
</reference>
<dbReference type="InterPro" id="IPR011029">
    <property type="entry name" value="DEATH-like_dom_sf"/>
</dbReference>
<feature type="compositionally biased region" description="Acidic residues" evidence="3">
    <location>
        <begin position="283"/>
        <end position="293"/>
    </location>
</feature>
<keyword evidence="6" id="KW-1185">Reference proteome</keyword>
<evidence type="ECO:0000256" key="1">
    <source>
        <dbReference type="ARBA" id="ARBA00022737"/>
    </source>
</evidence>
<feature type="compositionally biased region" description="Basic and acidic residues" evidence="3">
    <location>
        <begin position="730"/>
        <end position="740"/>
    </location>
</feature>
<dbReference type="InterPro" id="IPR051165">
    <property type="entry name" value="Multifunctional_ANK_Repeat"/>
</dbReference>
<feature type="compositionally biased region" description="Basic and acidic residues" evidence="3">
    <location>
        <begin position="1142"/>
        <end position="1163"/>
    </location>
</feature>
<feature type="region of interest" description="Disordered" evidence="3">
    <location>
        <begin position="266"/>
        <end position="304"/>
    </location>
</feature>
<accession>A0A6G0J8R5</accession>
<sequence>MQISPDRRPSEDFSADIKAELEESPEYQLFKQTSTSSDANYQLDAPDEEMADDSVTNPIFTSSPSGKSFFGEGVSPIGIQMRDDDLSPESPKHEGMAEYSKTSVGIRTHRSSSGESEGPTVTHQMTNEMSTFSTTEVKYVISSQEEKLYDASQENTSVDESKIFFPQTDTEVTEIKIEEPQFQEVHIERKTSSQESTAVKDMSGMVSLMNSDLDQYLQARPLASRTPEEDIAQEKFEQIIITKDKDKEILTFVTDENKGAMAGDTTQEIDHAPTEHSTTWGGEDVESEDEEETKETSVMNTDLDPFPETVEVKFDDVQEKFDISTSFTDESKDEVYTTQETDGAEVKHEVTRRGDETTMDFTESQATLTEELPMREEWVERTTSYQLPTKVKEVSGMLSLLSSDLDKYLEDRPVKSRTPEEDIIQERFEQVTVTKIRKSSNEEQTITICEKTQTVASADAEDKISGETHGQTDVVEFKERTPSSVVEIPFKEVCVSKKTYIQSKTEKDMSGMSSLLSTDLDQYLKERPMEIQCHPQEDLVHERYEQVIVTSRNLEDKIGVEENEPMQTNEVEVRELSPISVLETPFQEVHIERKTQQQQSSIIERDLSGMLALLSCDLDQHLKKEAVVIQCQPEEEVVHESYKEVILTKDTKKETLTFSPEHKEGSPEDTNVDIVDSLEGGLQICSHEDEGPKSLSPEEDEAKLSPSAGSPFSDSIEGPDDITKSFVTTDDSKNDSRDASVIDAQSVLRTHEFLQQPSSSITLQRPDGLRDLNAVVFDDPTKESCQPDSLEASPIKEDRSSKTSPDSIEPSPTRESPCPDSLEVSPTQSKELPAKTAVYEDYASQLEACFAYDKNIYRDESDHDEQENNYGSIQMDKEFKYSYSAEEVTDGNKCSDLKKSDSENLHILIRQDSLDALDSDDDTTNKQFTPEEEMFKMAAKIKTFDEMEHEAKIKRDKSLDATALSEADDYKDDELELKCGSDIHPSSQDTLQRISETCATESTHTLSDAIDISSSIKENVEIDSQPEIAESVDDSLCLTETHREGSDVESEGTAPLLTEREAEIYKDKDAVEGFPVTHAHFSSSVTDEHYPDDNKEVESPLTDGSGSEPQTMVCTEELEHVSLQDEAFNAQVEPGEQISRFPVEDRNTPERTPIRTPGDERSPDPFQFQEGKLFEMTRGGAIDMTRRTFDEEEEGYAFFHIGDHPVDEVVPEETGEGQAKYLTSENSDSIADTTLQEVPQSSLAQDANDIIPTAKPRTLIEDKSEIPLSEVNLGSSVEVQIGSPSALERLTITQSEAGALESLGLDYLDSTIADLQSDTVAHSVYLEQGNESSDSSPDDDDEEEEDEEDDQCSVIEMSSSAALDSITAYHRDSPPPLPIKPGSTTEEEMVMEGSLKSDLDQVEIKAEKSGSLDRRTRSEADSDTSKTSNKGSRSYSDGSQPTNESNLFPSKPPVMTQEKPLAQTIPFSSSEIEEIQLSTETSVRSSLDTDDISSSSHRSPDSVIFTYDIPASHSSDSDGKPLPGVQPSSGTEDVFQSKPAQDDTVETEMQRIIDDQTPGCTPVDWQDDADRKEETLAIIADLLGFSWTELARELEFSEDDIQLVRTENPNSLQEQSHALLQRWVEREGKHATENCLIKRLTKINRMDIVHLIETQMNKSVQEQTSRTYAEIEKTLDHSEVSVALSSVQEDAESPRVVRRVESDRRPPPAVSEEDLSVASLLDIPSWAEPIGHTHSESMHGDLLDELEIPHELNPNLWTSEDVITQEPTMYDNSDEQICRTGWQTLEHLPQNLLRQLSNVLCLLT</sequence>
<feature type="compositionally biased region" description="Basic and acidic residues" evidence="3">
    <location>
        <begin position="1086"/>
        <end position="1098"/>
    </location>
</feature>
<feature type="region of interest" description="Disordered" evidence="3">
    <location>
        <begin position="48"/>
        <end position="129"/>
    </location>
</feature>
<keyword evidence="1" id="KW-0677">Repeat</keyword>
<dbReference type="InterPro" id="IPR000488">
    <property type="entry name" value="Death_dom"/>
</dbReference>
<evidence type="ECO:0000259" key="4">
    <source>
        <dbReference type="PROSITE" id="PS50017"/>
    </source>
</evidence>
<feature type="region of interest" description="Disordered" evidence="3">
    <location>
        <begin position="1132"/>
        <end position="1170"/>
    </location>
</feature>
<feature type="compositionally biased region" description="Basic and acidic residues" evidence="3">
    <location>
        <begin position="81"/>
        <end position="96"/>
    </location>
</feature>
<feature type="region of interest" description="Disordered" evidence="3">
    <location>
        <begin position="1322"/>
        <end position="1544"/>
    </location>
</feature>
<dbReference type="PANTHER" id="PTHR24123:SF49">
    <property type="entry name" value="ANKYRIN-2-LIKE ISOFORM X1"/>
    <property type="match status" value="1"/>
</dbReference>
<name>A0A6G0J8R5_LARCR</name>
<evidence type="ECO:0000256" key="2">
    <source>
        <dbReference type="ARBA" id="ARBA00023043"/>
    </source>
</evidence>
<keyword evidence="2" id="KW-0040">ANK repeat</keyword>
<feature type="region of interest" description="Disordered" evidence="3">
    <location>
        <begin position="684"/>
        <end position="833"/>
    </location>
</feature>
<gene>
    <name evidence="5" type="ORF">D5F01_LYC00245</name>
</gene>
<feature type="domain" description="Death" evidence="4">
    <location>
        <begin position="1572"/>
        <end position="1656"/>
    </location>
</feature>
<protein>
    <submittedName>
        <fullName evidence="5">Ankyrin-2</fullName>
    </submittedName>
</protein>
<dbReference type="FunFam" id="1.10.533.10:FF:000002">
    <property type="entry name" value="Ankyrin-3 isoform 2"/>
    <property type="match status" value="1"/>
</dbReference>
<organism evidence="5 6">
    <name type="scientific">Larimichthys crocea</name>
    <name type="common">Large yellow croaker</name>
    <name type="synonym">Pseudosciaena crocea</name>
    <dbReference type="NCBI Taxonomy" id="215358"/>
    <lineage>
        <taxon>Eukaryota</taxon>
        <taxon>Metazoa</taxon>
        <taxon>Chordata</taxon>
        <taxon>Craniata</taxon>
        <taxon>Vertebrata</taxon>
        <taxon>Euteleostomi</taxon>
        <taxon>Actinopterygii</taxon>
        <taxon>Neopterygii</taxon>
        <taxon>Teleostei</taxon>
        <taxon>Neoteleostei</taxon>
        <taxon>Acanthomorphata</taxon>
        <taxon>Eupercaria</taxon>
        <taxon>Sciaenidae</taxon>
        <taxon>Larimichthys</taxon>
    </lineage>
</organism>
<dbReference type="PANTHER" id="PTHR24123">
    <property type="entry name" value="ANKYRIN REPEAT-CONTAINING"/>
    <property type="match status" value="1"/>
</dbReference>
<dbReference type="EMBL" id="REGW02000001">
    <property type="protein sequence ID" value="KAE8300110.1"/>
    <property type="molecule type" value="Genomic_DNA"/>
</dbReference>
<feature type="compositionally biased region" description="Polar residues" evidence="3">
    <location>
        <begin position="100"/>
        <end position="129"/>
    </location>
</feature>
<feature type="compositionally biased region" description="Polar residues" evidence="3">
    <location>
        <begin position="753"/>
        <end position="763"/>
    </location>
</feature>
<feature type="region of interest" description="Disordered" evidence="3">
    <location>
        <begin position="1684"/>
        <end position="1712"/>
    </location>
</feature>